<evidence type="ECO:0000256" key="5">
    <source>
        <dbReference type="ARBA" id="ARBA00022692"/>
    </source>
</evidence>
<evidence type="ECO:0000313" key="10">
    <source>
        <dbReference type="Proteomes" id="UP000799750"/>
    </source>
</evidence>
<keyword evidence="10" id="KW-1185">Reference proteome</keyword>
<evidence type="ECO:0000256" key="7">
    <source>
        <dbReference type="ARBA" id="ARBA00023136"/>
    </source>
</evidence>
<reference evidence="9" key="1">
    <citation type="journal article" date="2020" name="Stud. Mycol.">
        <title>101 Dothideomycetes genomes: a test case for predicting lifestyles and emergence of pathogens.</title>
        <authorList>
            <person name="Haridas S."/>
            <person name="Albert R."/>
            <person name="Binder M."/>
            <person name="Bloem J."/>
            <person name="Labutti K."/>
            <person name="Salamov A."/>
            <person name="Andreopoulos B."/>
            <person name="Baker S."/>
            <person name="Barry K."/>
            <person name="Bills G."/>
            <person name="Bluhm B."/>
            <person name="Cannon C."/>
            <person name="Castanera R."/>
            <person name="Culley D."/>
            <person name="Daum C."/>
            <person name="Ezra D."/>
            <person name="Gonzalez J."/>
            <person name="Henrissat B."/>
            <person name="Kuo A."/>
            <person name="Liang C."/>
            <person name="Lipzen A."/>
            <person name="Lutzoni F."/>
            <person name="Magnuson J."/>
            <person name="Mondo S."/>
            <person name="Nolan M."/>
            <person name="Ohm R."/>
            <person name="Pangilinan J."/>
            <person name="Park H.-J."/>
            <person name="Ramirez L."/>
            <person name="Alfaro M."/>
            <person name="Sun H."/>
            <person name="Tritt A."/>
            <person name="Yoshinaga Y."/>
            <person name="Zwiers L.-H."/>
            <person name="Turgeon B."/>
            <person name="Goodwin S."/>
            <person name="Spatafora J."/>
            <person name="Crous P."/>
            <person name="Grigoriev I."/>
        </authorList>
    </citation>
    <scope>NUCLEOTIDE SEQUENCE</scope>
    <source>
        <strain evidence="9">CBS 269.34</strain>
    </source>
</reference>
<accession>A0A6A6R0R4</accession>
<dbReference type="InterPro" id="IPR046513">
    <property type="entry name" value="DUF6691"/>
</dbReference>
<dbReference type="Proteomes" id="UP000799750">
    <property type="component" value="Unassembled WGS sequence"/>
</dbReference>
<name>A0A6A6R0R4_9PEZI</name>
<feature type="transmembrane region" description="Helical" evidence="8">
    <location>
        <begin position="12"/>
        <end position="35"/>
    </location>
</feature>
<evidence type="ECO:0000256" key="1">
    <source>
        <dbReference type="ARBA" id="ARBA00004429"/>
    </source>
</evidence>
<dbReference type="AlphaFoldDB" id="A0A6A6R0R4"/>
<keyword evidence="5 8" id="KW-0812">Transmembrane</keyword>
<dbReference type="OrthoDB" id="10254418at2759"/>
<comment type="subcellular location">
    <subcellularLocation>
        <location evidence="1">Cell inner membrane</location>
        <topology evidence="1">Multi-pass membrane protein</topology>
    </subcellularLocation>
</comment>
<proteinExistence type="predicted"/>
<evidence type="ECO:0000256" key="8">
    <source>
        <dbReference type="SAM" id="Phobius"/>
    </source>
</evidence>
<sequence>MFTPIESSVGAILIWQSTSILLYNNGSILGLSGLLRRLFEGPTLPNALFLIGMASSFLPLRIVLPELLRYPAITWDSTTVLTTTAAGILTGWGTKGCNGCTSGHMICGLSRSSGRSLAAVCIFFPVAVLTFHLTQPALSTSICTGEVPCYTPVYPSPYTSTTLLTLAASAITLGHTLPPILAALSAKPKAEKTNASTSSRNLSYLTTSLLAGLTFGLGLHISGMAQAPKLFAFFALPNLTFWDPSLIAIILFGLLPATIENKIRGFPQPPAYAPKYELPTKTWQDIDWRFVAGAVAFGVGWGLDGTCPGPGVLRAMVQPVWGALWMTGFWAGGKLMG</sequence>
<keyword evidence="6 8" id="KW-1133">Transmembrane helix</keyword>
<keyword evidence="2" id="KW-0813">Transport</keyword>
<dbReference type="Pfam" id="PF20398">
    <property type="entry name" value="DUF6691"/>
    <property type="match status" value="1"/>
</dbReference>
<protein>
    <recommendedName>
        <fullName evidence="11">YeeE/YedE family integral membrane protein-like protein</fullName>
    </recommendedName>
</protein>
<dbReference type="EMBL" id="MU004186">
    <property type="protein sequence ID" value="KAF2498099.1"/>
    <property type="molecule type" value="Genomic_DNA"/>
</dbReference>
<feature type="transmembrane region" description="Helical" evidence="8">
    <location>
        <begin position="241"/>
        <end position="259"/>
    </location>
</feature>
<dbReference type="PANTHER" id="PTHR30574:SF1">
    <property type="entry name" value="SULPHUR TRANSPORT DOMAIN-CONTAINING PROTEIN"/>
    <property type="match status" value="1"/>
</dbReference>
<evidence type="ECO:0000313" key="9">
    <source>
        <dbReference type="EMBL" id="KAF2498099.1"/>
    </source>
</evidence>
<feature type="transmembrane region" description="Helical" evidence="8">
    <location>
        <begin position="47"/>
        <end position="64"/>
    </location>
</feature>
<feature type="transmembrane region" description="Helical" evidence="8">
    <location>
        <begin position="158"/>
        <end position="181"/>
    </location>
</feature>
<evidence type="ECO:0008006" key="11">
    <source>
        <dbReference type="Google" id="ProtNLM"/>
    </source>
</evidence>
<feature type="transmembrane region" description="Helical" evidence="8">
    <location>
        <begin position="202"/>
        <end position="221"/>
    </location>
</feature>
<dbReference type="PANTHER" id="PTHR30574">
    <property type="entry name" value="INNER MEMBRANE PROTEIN YEDE"/>
    <property type="match status" value="1"/>
</dbReference>
<evidence type="ECO:0000256" key="2">
    <source>
        <dbReference type="ARBA" id="ARBA00022448"/>
    </source>
</evidence>
<keyword evidence="3" id="KW-1003">Cell membrane</keyword>
<evidence type="ECO:0000256" key="6">
    <source>
        <dbReference type="ARBA" id="ARBA00022989"/>
    </source>
</evidence>
<dbReference type="InterPro" id="IPR007272">
    <property type="entry name" value="Sulf_transp_TsuA/YedE"/>
</dbReference>
<gene>
    <name evidence="9" type="ORF">BU16DRAFT_483513</name>
</gene>
<evidence type="ECO:0000256" key="3">
    <source>
        <dbReference type="ARBA" id="ARBA00022475"/>
    </source>
</evidence>
<organism evidence="9 10">
    <name type="scientific">Lophium mytilinum</name>
    <dbReference type="NCBI Taxonomy" id="390894"/>
    <lineage>
        <taxon>Eukaryota</taxon>
        <taxon>Fungi</taxon>
        <taxon>Dikarya</taxon>
        <taxon>Ascomycota</taxon>
        <taxon>Pezizomycotina</taxon>
        <taxon>Dothideomycetes</taxon>
        <taxon>Pleosporomycetidae</taxon>
        <taxon>Mytilinidiales</taxon>
        <taxon>Mytilinidiaceae</taxon>
        <taxon>Lophium</taxon>
    </lineage>
</organism>
<feature type="transmembrane region" description="Helical" evidence="8">
    <location>
        <begin position="117"/>
        <end position="138"/>
    </location>
</feature>
<keyword evidence="4" id="KW-0997">Cell inner membrane</keyword>
<dbReference type="GO" id="GO:0005886">
    <property type="term" value="C:plasma membrane"/>
    <property type="evidence" value="ECO:0007669"/>
    <property type="project" value="UniProtKB-SubCell"/>
</dbReference>
<keyword evidence="7 8" id="KW-0472">Membrane</keyword>
<evidence type="ECO:0000256" key="4">
    <source>
        <dbReference type="ARBA" id="ARBA00022519"/>
    </source>
</evidence>